<accession>A0A2N8SNW8</accession>
<dbReference type="OrthoDB" id="9909054at2"/>
<name>A0A2N8SNW8_STUST</name>
<reference evidence="1 2" key="1">
    <citation type="submission" date="2018-01" db="EMBL/GenBank/DDBJ databases">
        <title>Denitrification phenotypes of diverse strains of Pseudomonas stutzeri.</title>
        <authorList>
            <person name="Milligan D.A."/>
            <person name="Bergaust L."/>
            <person name="Bakken L.R."/>
            <person name="Frostegard A."/>
        </authorList>
    </citation>
    <scope>NUCLEOTIDE SEQUENCE [LARGE SCALE GENOMIC DNA]</scope>
    <source>
        <strain evidence="1 2">28a3</strain>
    </source>
</reference>
<organism evidence="1 2">
    <name type="scientific">Stutzerimonas stutzeri</name>
    <name type="common">Pseudomonas stutzeri</name>
    <dbReference type="NCBI Taxonomy" id="316"/>
    <lineage>
        <taxon>Bacteria</taxon>
        <taxon>Pseudomonadati</taxon>
        <taxon>Pseudomonadota</taxon>
        <taxon>Gammaproteobacteria</taxon>
        <taxon>Pseudomonadales</taxon>
        <taxon>Pseudomonadaceae</taxon>
        <taxon>Stutzerimonas</taxon>
    </lineage>
</organism>
<gene>
    <name evidence="1" type="ORF">CXL00_17465</name>
</gene>
<dbReference type="Proteomes" id="UP000235897">
    <property type="component" value="Unassembled WGS sequence"/>
</dbReference>
<evidence type="ECO:0000313" key="1">
    <source>
        <dbReference type="EMBL" id="PNG04159.1"/>
    </source>
</evidence>
<dbReference type="AlphaFoldDB" id="A0A2N8SNW8"/>
<dbReference type="EMBL" id="POUW01000007">
    <property type="protein sequence ID" value="PNG04159.1"/>
    <property type="molecule type" value="Genomic_DNA"/>
</dbReference>
<proteinExistence type="predicted"/>
<protein>
    <submittedName>
        <fullName evidence="1">Uncharacterized protein</fullName>
    </submittedName>
</protein>
<comment type="caution">
    <text evidence="1">The sequence shown here is derived from an EMBL/GenBank/DDBJ whole genome shotgun (WGS) entry which is preliminary data.</text>
</comment>
<evidence type="ECO:0000313" key="2">
    <source>
        <dbReference type="Proteomes" id="UP000235897"/>
    </source>
</evidence>
<sequence>MLRPIERGQAFHRATQGLPPLYHVRLKHQGRTLAILSGDSEQEARQRAERLAEALLGAEGGTSIEPA</sequence>